<dbReference type="OrthoDB" id="47059at2759"/>
<dbReference type="AlphaFoldDB" id="A0A1Q3DC37"/>
<dbReference type="PANTHER" id="PTHR42721">
    <property type="entry name" value="SUGAR HYDROLASE-RELATED"/>
    <property type="match status" value="1"/>
</dbReference>
<dbReference type="FunFam" id="3.40.50.1700:FF:000001">
    <property type="entry name" value="probable beta-D-xylosidase 2"/>
    <property type="match status" value="1"/>
</dbReference>
<dbReference type="Pfam" id="PF14310">
    <property type="entry name" value="Fn3-like"/>
    <property type="match status" value="1"/>
</dbReference>
<dbReference type="GO" id="GO:0045493">
    <property type="term" value="P:xylan catabolic process"/>
    <property type="evidence" value="ECO:0007669"/>
    <property type="project" value="UniProtKB-KW"/>
</dbReference>
<evidence type="ECO:0000256" key="4">
    <source>
        <dbReference type="ARBA" id="ARBA00022530"/>
    </source>
</evidence>
<dbReference type="InterPro" id="IPR013783">
    <property type="entry name" value="Ig-like_fold"/>
</dbReference>
<comment type="subcellular location">
    <subcellularLocation>
        <location evidence="2">Secreted</location>
        <location evidence="2">Extracellular space</location>
        <location evidence="2">Extracellular matrix</location>
    </subcellularLocation>
</comment>
<dbReference type="InterPro" id="IPR044993">
    <property type="entry name" value="BXL"/>
</dbReference>
<evidence type="ECO:0000313" key="17">
    <source>
        <dbReference type="Proteomes" id="UP000187406"/>
    </source>
</evidence>
<evidence type="ECO:0000256" key="14">
    <source>
        <dbReference type="ARBA" id="ARBA00061530"/>
    </source>
</evidence>
<evidence type="ECO:0000256" key="10">
    <source>
        <dbReference type="ARBA" id="ARBA00023277"/>
    </source>
</evidence>
<dbReference type="GO" id="GO:0048046">
    <property type="term" value="C:apoplast"/>
    <property type="evidence" value="ECO:0007669"/>
    <property type="project" value="TreeGrafter"/>
</dbReference>
<keyword evidence="7" id="KW-0378">Hydrolase</keyword>
<comment type="caution">
    <text evidence="16">The sequence shown here is derived from an EMBL/GenBank/DDBJ whole genome shotgun (WGS) entry which is preliminary data.</text>
</comment>
<keyword evidence="10" id="KW-0119">Carbohydrate metabolism</keyword>
<dbReference type="InterPro" id="IPR017853">
    <property type="entry name" value="GH"/>
</dbReference>
<dbReference type="InterPro" id="IPR026891">
    <property type="entry name" value="Fn3-like"/>
</dbReference>
<feature type="non-terminal residue" evidence="16">
    <location>
        <position position="1"/>
    </location>
</feature>
<dbReference type="InterPro" id="IPR002772">
    <property type="entry name" value="Glyco_hydro_3_C"/>
</dbReference>
<gene>
    <name evidence="16" type="ORF">CFOL_v3_33390</name>
</gene>
<keyword evidence="5" id="KW-0858">Xylan degradation</keyword>
<evidence type="ECO:0000256" key="1">
    <source>
        <dbReference type="ARBA" id="ARBA00001462"/>
    </source>
</evidence>
<evidence type="ECO:0000256" key="6">
    <source>
        <dbReference type="ARBA" id="ARBA00022729"/>
    </source>
</evidence>
<reference evidence="17" key="1">
    <citation type="submission" date="2016-04" db="EMBL/GenBank/DDBJ databases">
        <title>Cephalotus genome sequencing.</title>
        <authorList>
            <person name="Fukushima K."/>
            <person name="Hasebe M."/>
            <person name="Fang X."/>
        </authorList>
    </citation>
    <scope>NUCLEOTIDE SEQUENCE [LARGE SCALE GENOMIC DNA]</scope>
    <source>
        <strain evidence="17">cv. St1</strain>
    </source>
</reference>
<dbReference type="Proteomes" id="UP000187406">
    <property type="component" value="Unassembled WGS sequence"/>
</dbReference>
<keyword evidence="17" id="KW-1185">Reference proteome</keyword>
<comment type="catalytic activity">
    <reaction evidence="13">
        <text>Hydrolysis of (1-&gt;4)-beta-D-xylans, to remove successive D-xylose residues from the non-reducing termini.</text>
        <dbReference type="EC" id="3.2.1.37"/>
    </reaction>
</comment>
<keyword evidence="3" id="KW-0964">Secreted</keyword>
<proteinExistence type="inferred from homology"/>
<evidence type="ECO:0000256" key="5">
    <source>
        <dbReference type="ARBA" id="ARBA00022651"/>
    </source>
</evidence>
<evidence type="ECO:0000256" key="12">
    <source>
        <dbReference type="ARBA" id="ARBA00023326"/>
    </source>
</evidence>
<sequence length="798" mass="86529">DPNPKYLPPSLTCVTLSTNSGLQFEDTPETRASKVSVLLCFVFHCLSIFSCRKHVLAQSSPVFACDFAKDASLSDFSFCNVSLGVKERARDLVERLTLQEKIGFLVNSANNVSRLGIPKYEWWSEALHGVSYVGPGTHFSTLVPGATSFPQVILTAASFNVSLFEAIGKVVSTEARAMYNVGLAGLTFWSPNVNIFRDPRWGRGQETPGEDPLLSSKYASGYVRGLQQTDDGDPDRLKVAACCKHYTAYDLDNWKGVDRYHFNAVVTKQDLDDTFQPPFKSCVIDGNVASVMCSYNQVNGTPTCADQDLLTGVIRGEWKLNGYIVSDCDSVDVFYNSQHYTKTAEEAAAKAILAGLDLNCGSFLGQHTEAAVNKGLLDQSVIDKAVSNNFGTLMRLGFFDGDPSKLLYGKLGPKDVCTPKNQELARDAARQGIVLLKNTAGSLPLSPTVIKTLAVIGPNANVTKTMIGNYEGTPCKYVTPLEGLTATVETTYTPGCSNVACGTVQLDDAKKAAAAADATVIVVGADQSIEAEGRDRVNLFLPGQQQFLITEVANVSKGPVILVIMSGGGMEVTFAKTNDKIPSILWVGYPGEAGGAAIADVIFGYYNPSGRLPMTWYPESYVDAVPMTNMNMRPDPSTGYPGRTYRFYTGETVYSFGDGLSYSKYKHQLVKAPEQVSLIVGEDHVCHTTDCKSVETLEETCHNSAFDIHLKVQNTGDMSGSHTVFLFSSPPSVHNSPQKHLLGFEKVFLTGQAESLVRFKVDVCKDLSVVDQLGARRVALGQHLLHVGSLKHSLSVRI</sequence>
<dbReference type="FunFam" id="2.60.40.10:FF:001384">
    <property type="entry name" value="Beta-D-xylosidase 4"/>
    <property type="match status" value="1"/>
</dbReference>
<keyword evidence="11" id="KW-0326">Glycosidase</keyword>
<keyword evidence="6" id="KW-0732">Signal</keyword>
<dbReference type="STRING" id="3775.A0A1Q3DC37"/>
<dbReference type="EMBL" id="BDDD01005866">
    <property type="protein sequence ID" value="GAV89979.1"/>
    <property type="molecule type" value="Genomic_DNA"/>
</dbReference>
<dbReference type="InterPro" id="IPR036962">
    <property type="entry name" value="Glyco_hydro_3_N_sf"/>
</dbReference>
<dbReference type="Gene3D" id="2.60.40.10">
    <property type="entry name" value="Immunoglobulins"/>
    <property type="match status" value="1"/>
</dbReference>
<evidence type="ECO:0000256" key="9">
    <source>
        <dbReference type="ARBA" id="ARBA00023268"/>
    </source>
</evidence>
<comment type="catalytic activity">
    <reaction evidence="1">
        <text>Hydrolysis of terminal non-reducing alpha-L-arabinofuranoside residues in alpha-L-arabinosides.</text>
        <dbReference type="EC" id="3.2.1.55"/>
    </reaction>
</comment>
<evidence type="ECO:0000313" key="16">
    <source>
        <dbReference type="EMBL" id="GAV89979.1"/>
    </source>
</evidence>
<dbReference type="Pfam" id="PF00933">
    <property type="entry name" value="Glyco_hydro_3"/>
    <property type="match status" value="1"/>
</dbReference>
<organism evidence="16 17">
    <name type="scientific">Cephalotus follicularis</name>
    <name type="common">Albany pitcher plant</name>
    <dbReference type="NCBI Taxonomy" id="3775"/>
    <lineage>
        <taxon>Eukaryota</taxon>
        <taxon>Viridiplantae</taxon>
        <taxon>Streptophyta</taxon>
        <taxon>Embryophyta</taxon>
        <taxon>Tracheophyta</taxon>
        <taxon>Spermatophyta</taxon>
        <taxon>Magnoliopsida</taxon>
        <taxon>eudicotyledons</taxon>
        <taxon>Gunneridae</taxon>
        <taxon>Pentapetalae</taxon>
        <taxon>rosids</taxon>
        <taxon>fabids</taxon>
        <taxon>Oxalidales</taxon>
        <taxon>Cephalotaceae</taxon>
        <taxon>Cephalotus</taxon>
    </lineage>
</organism>
<dbReference type="GO" id="GO:0046556">
    <property type="term" value="F:alpha-L-arabinofuranosidase activity"/>
    <property type="evidence" value="ECO:0007669"/>
    <property type="project" value="UniProtKB-EC"/>
</dbReference>
<evidence type="ECO:0000256" key="7">
    <source>
        <dbReference type="ARBA" id="ARBA00022801"/>
    </source>
</evidence>
<dbReference type="Pfam" id="PF01915">
    <property type="entry name" value="Glyco_hydro_3_C"/>
    <property type="match status" value="1"/>
</dbReference>
<keyword evidence="9" id="KW-0511">Multifunctional enzyme</keyword>
<dbReference type="InParanoid" id="A0A1Q3DC37"/>
<dbReference type="Gene3D" id="3.40.50.1700">
    <property type="entry name" value="Glycoside hydrolase family 3 C-terminal domain"/>
    <property type="match status" value="1"/>
</dbReference>
<dbReference type="PRINTS" id="PR00133">
    <property type="entry name" value="GLHYDRLASE3"/>
</dbReference>
<keyword evidence="8" id="KW-0325">Glycoprotein</keyword>
<evidence type="ECO:0000256" key="8">
    <source>
        <dbReference type="ARBA" id="ARBA00023180"/>
    </source>
</evidence>
<name>A0A1Q3DC37_CEPFO</name>
<evidence type="ECO:0000256" key="3">
    <source>
        <dbReference type="ARBA" id="ARBA00022525"/>
    </source>
</evidence>
<dbReference type="GO" id="GO:0031222">
    <property type="term" value="P:arabinan catabolic process"/>
    <property type="evidence" value="ECO:0007669"/>
    <property type="project" value="TreeGrafter"/>
</dbReference>
<protein>
    <submittedName>
        <fullName evidence="16">Glyco_hydro_3 domain-containing protein/Glyco_hydro_3_C domain-containing protein/Fn3-like domain-containing protein</fullName>
    </submittedName>
</protein>
<evidence type="ECO:0000259" key="15">
    <source>
        <dbReference type="SMART" id="SM01217"/>
    </source>
</evidence>
<accession>A0A1Q3DC37</accession>
<dbReference type="SMART" id="SM01217">
    <property type="entry name" value="Fn3_like"/>
    <property type="match status" value="1"/>
</dbReference>
<dbReference type="SUPFAM" id="SSF52279">
    <property type="entry name" value="Beta-D-glucan exohydrolase, C-terminal domain"/>
    <property type="match status" value="1"/>
</dbReference>
<comment type="similarity">
    <text evidence="14">Belongs to the glycoside hydrolase 3 family.</text>
</comment>
<dbReference type="Gene3D" id="3.20.20.300">
    <property type="entry name" value="Glycoside hydrolase, family 3, N-terminal domain"/>
    <property type="match status" value="1"/>
</dbReference>
<evidence type="ECO:0000256" key="13">
    <source>
        <dbReference type="ARBA" id="ARBA00024574"/>
    </source>
</evidence>
<evidence type="ECO:0000256" key="11">
    <source>
        <dbReference type="ARBA" id="ARBA00023295"/>
    </source>
</evidence>
<evidence type="ECO:0000256" key="2">
    <source>
        <dbReference type="ARBA" id="ARBA00004498"/>
    </source>
</evidence>
<dbReference type="GO" id="GO:0009044">
    <property type="term" value="F:xylan 1,4-beta-xylosidase activity"/>
    <property type="evidence" value="ECO:0007669"/>
    <property type="project" value="UniProtKB-EC"/>
</dbReference>
<dbReference type="FunFam" id="3.20.20.300:FF:000004">
    <property type="entry name" value="probable beta-D-xylosidase 7"/>
    <property type="match status" value="1"/>
</dbReference>
<dbReference type="InterPro" id="IPR036881">
    <property type="entry name" value="Glyco_hydro_3_C_sf"/>
</dbReference>
<keyword evidence="12" id="KW-0624">Polysaccharide degradation</keyword>
<feature type="domain" description="Fibronectin type III-like" evidence="15">
    <location>
        <begin position="722"/>
        <end position="791"/>
    </location>
</feature>
<dbReference type="PANTHER" id="PTHR42721:SF14">
    <property type="entry name" value="BETA-D-XYLOSIDASE 4-RELATED"/>
    <property type="match status" value="1"/>
</dbReference>
<dbReference type="FunCoup" id="A0A1Q3DC37">
    <property type="interactions" value="120"/>
</dbReference>
<keyword evidence="4" id="KW-0272">Extracellular matrix</keyword>
<dbReference type="InterPro" id="IPR001764">
    <property type="entry name" value="Glyco_hydro_3_N"/>
</dbReference>
<dbReference type="SUPFAM" id="SSF51445">
    <property type="entry name" value="(Trans)glycosidases"/>
    <property type="match status" value="1"/>
</dbReference>